<dbReference type="Proteomes" id="UP000177698">
    <property type="component" value="Unassembled WGS sequence"/>
</dbReference>
<dbReference type="NCBIfam" id="TIGR00125">
    <property type="entry name" value="cyt_tran_rel"/>
    <property type="match status" value="1"/>
</dbReference>
<dbReference type="SUPFAM" id="SSF52374">
    <property type="entry name" value="Nucleotidylyl transferase"/>
    <property type="match status" value="1"/>
</dbReference>
<dbReference type="InterPro" id="IPR004821">
    <property type="entry name" value="Cyt_trans-like"/>
</dbReference>
<dbReference type="STRING" id="1802056.A2954_05130"/>
<name>A0A1F7I8S6_9BACT</name>
<dbReference type="InterPro" id="IPR014729">
    <property type="entry name" value="Rossmann-like_a/b/a_fold"/>
</dbReference>
<evidence type="ECO:0000256" key="1">
    <source>
        <dbReference type="ARBA" id="ARBA00022679"/>
    </source>
</evidence>
<protein>
    <recommendedName>
        <fullName evidence="3">Cytidyltransferase-like domain-containing protein</fullName>
    </recommendedName>
</protein>
<dbReference type="Gene3D" id="3.40.50.620">
    <property type="entry name" value="HUPs"/>
    <property type="match status" value="1"/>
</dbReference>
<evidence type="ECO:0000313" key="5">
    <source>
        <dbReference type="Proteomes" id="UP000177698"/>
    </source>
</evidence>
<organism evidence="4 5">
    <name type="scientific">Candidatus Roizmanbacteria bacterium RIFCSPLOWO2_01_FULL_37_12</name>
    <dbReference type="NCBI Taxonomy" id="1802056"/>
    <lineage>
        <taxon>Bacteria</taxon>
        <taxon>Candidatus Roizmaniibacteriota</taxon>
    </lineage>
</organism>
<keyword evidence="1" id="KW-0808">Transferase</keyword>
<dbReference type="Pfam" id="PF01467">
    <property type="entry name" value="CTP_transf_like"/>
    <property type="match status" value="1"/>
</dbReference>
<comment type="caution">
    <text evidence="4">The sequence shown here is derived from an EMBL/GenBank/DDBJ whole genome shotgun (WGS) entry which is preliminary data.</text>
</comment>
<dbReference type="EMBL" id="MGAG01000037">
    <property type="protein sequence ID" value="OGK39778.1"/>
    <property type="molecule type" value="Genomic_DNA"/>
</dbReference>
<dbReference type="GO" id="GO:0016779">
    <property type="term" value="F:nucleotidyltransferase activity"/>
    <property type="evidence" value="ECO:0007669"/>
    <property type="project" value="UniProtKB-KW"/>
</dbReference>
<dbReference type="AlphaFoldDB" id="A0A1F7I8S6"/>
<evidence type="ECO:0000313" key="4">
    <source>
        <dbReference type="EMBL" id="OGK39778.1"/>
    </source>
</evidence>
<reference evidence="4 5" key="1">
    <citation type="journal article" date="2016" name="Nat. Commun.">
        <title>Thousands of microbial genomes shed light on interconnected biogeochemical processes in an aquifer system.</title>
        <authorList>
            <person name="Anantharaman K."/>
            <person name="Brown C.T."/>
            <person name="Hug L.A."/>
            <person name="Sharon I."/>
            <person name="Castelle C.J."/>
            <person name="Probst A.J."/>
            <person name="Thomas B.C."/>
            <person name="Singh A."/>
            <person name="Wilkins M.J."/>
            <person name="Karaoz U."/>
            <person name="Brodie E.L."/>
            <person name="Williams K.H."/>
            <person name="Hubbard S.S."/>
            <person name="Banfield J.F."/>
        </authorList>
    </citation>
    <scope>NUCLEOTIDE SEQUENCE [LARGE SCALE GENOMIC DNA]</scope>
</reference>
<evidence type="ECO:0000256" key="2">
    <source>
        <dbReference type="ARBA" id="ARBA00022695"/>
    </source>
</evidence>
<dbReference type="PANTHER" id="PTHR43793">
    <property type="entry name" value="FAD SYNTHASE"/>
    <property type="match status" value="1"/>
</dbReference>
<sequence>MSVIKVILSILYNVTMKKIVSLKELSRLIPKISGKKIVLVGGCFDLLHYGHLTFLKNAKKAGDFLIVALESDDFIKKNKSRASIHNQNQRAEILASLNAVDLIVKLPLLNSDEEYSGLVKLIKPSVIAVTKGDEQVKNKMRQAKMIGAKVLTVTNLLDLFSSNNILKILNPEP</sequence>
<proteinExistence type="predicted"/>
<dbReference type="PANTHER" id="PTHR43793:SF1">
    <property type="entry name" value="FAD SYNTHASE"/>
    <property type="match status" value="1"/>
</dbReference>
<dbReference type="InterPro" id="IPR050385">
    <property type="entry name" value="Archaeal_FAD_synthase"/>
</dbReference>
<keyword evidence="2" id="KW-0548">Nucleotidyltransferase</keyword>
<gene>
    <name evidence="4" type="ORF">A2954_05130</name>
</gene>
<feature type="domain" description="Cytidyltransferase-like" evidence="3">
    <location>
        <begin position="39"/>
        <end position="139"/>
    </location>
</feature>
<accession>A0A1F7I8S6</accession>
<evidence type="ECO:0000259" key="3">
    <source>
        <dbReference type="Pfam" id="PF01467"/>
    </source>
</evidence>